<dbReference type="PROSITE" id="PS51257">
    <property type="entry name" value="PROKAR_LIPOPROTEIN"/>
    <property type="match status" value="1"/>
</dbReference>
<accession>A0ABW3JJK3</accession>
<evidence type="ECO:0000313" key="3">
    <source>
        <dbReference type="Proteomes" id="UP001597061"/>
    </source>
</evidence>
<reference evidence="3" key="1">
    <citation type="journal article" date="2019" name="Int. J. Syst. Evol. Microbiol.">
        <title>The Global Catalogue of Microorganisms (GCM) 10K type strain sequencing project: providing services to taxonomists for standard genome sequencing and annotation.</title>
        <authorList>
            <consortium name="The Broad Institute Genomics Platform"/>
            <consortium name="The Broad Institute Genome Sequencing Center for Infectious Disease"/>
            <person name="Wu L."/>
            <person name="Ma J."/>
        </authorList>
    </citation>
    <scope>NUCLEOTIDE SEQUENCE [LARGE SCALE GENOMIC DNA]</scope>
    <source>
        <strain evidence="3">CCUG 62414</strain>
    </source>
</reference>
<evidence type="ECO:0000313" key="2">
    <source>
        <dbReference type="EMBL" id="MFD0990119.1"/>
    </source>
</evidence>
<feature type="chain" id="PRO_5047186982" description="Glycosyl hydrolase family 65" evidence="1">
    <location>
        <begin position="25"/>
        <end position="718"/>
    </location>
</feature>
<dbReference type="SUPFAM" id="SSF48208">
    <property type="entry name" value="Six-hairpin glycosidases"/>
    <property type="match status" value="1"/>
</dbReference>
<dbReference type="InterPro" id="IPR008928">
    <property type="entry name" value="6-hairpin_glycosidase_sf"/>
</dbReference>
<feature type="signal peptide" evidence="1">
    <location>
        <begin position="1"/>
        <end position="24"/>
    </location>
</feature>
<dbReference type="RefSeq" id="WP_379925713.1">
    <property type="nucleotide sequence ID" value="NZ_JBHTJI010000001.1"/>
</dbReference>
<dbReference type="Gene3D" id="1.50.10.10">
    <property type="match status" value="1"/>
</dbReference>
<sequence>MKKRNLYLLVFIAVLSMYSCKEKAQTNPQKINRNAVVTRHNVKISKIDTLGSLNVGNGKFSFTVDATGLQSFPEFYEKGVPLGTQSEWGWHTSLNQENYEFSETLKGYDFNGNPNSLYAIQNREDKRKNDAADYFRANPHRLQLGNIGLEILKKDGSIATPNDIKDINQELNLWTGKIESNFTVEGIPVKVITYGDSKLDAIAAKIESSLLKENRIKLKFRFPYPTMKFDDRGANYEDNDMHQTSVDKEYGKHFIFSRTLDSDHYIVEASLNTEAIITKVKDHYFTIQPNAENSVEVAVEFSQERNEKTLKFNNIEKNSIKGWEQFWMSGGAVDFSECTDTRAFEIERRVVLSQYLTRSQCAGHYPVQETGLTYNSWYGKPHMEMYWWHAAHYPLWGRTNLLENSIGWYFDAYDKAKLIAERQGYKGVRWQKMTDHQADEAPSNVGSFLIWQQPHVIYLAELIYRNNPTKENLEKYQKLIFSTADFMASYPNYDVENDRYILGKGVIPAQECFDKLETFNSPWELAYWKWALQTAQQWRERLGLKPETEWQKIIDKLSPMAQKDGVYLAAESVPNSYSPTSEHTIDHPAVLGALSALPQNNYVDINVMNRTFDIVDKVWHWDHTWGWDFPMEAMTATRLNRPDDAIKALLRGQKTNTYLPGGHNYQNERLTLYLPGNGGILSAIALMCAGYDGNTVKNPGFPKDGKWNVKWEGLKSMP</sequence>
<organism evidence="2 3">
    <name type="scientific">Mariniflexile jejuense</name>
    <dbReference type="NCBI Taxonomy" id="1173582"/>
    <lineage>
        <taxon>Bacteria</taxon>
        <taxon>Pseudomonadati</taxon>
        <taxon>Bacteroidota</taxon>
        <taxon>Flavobacteriia</taxon>
        <taxon>Flavobacteriales</taxon>
        <taxon>Flavobacteriaceae</taxon>
        <taxon>Mariniflexile</taxon>
    </lineage>
</organism>
<protein>
    <recommendedName>
        <fullName evidence="4">Glycosyl hydrolase family 65</fullName>
    </recommendedName>
</protein>
<gene>
    <name evidence="2" type="ORF">ACFQ1R_08425</name>
</gene>
<dbReference type="Proteomes" id="UP001597061">
    <property type="component" value="Unassembled WGS sequence"/>
</dbReference>
<keyword evidence="3" id="KW-1185">Reference proteome</keyword>
<evidence type="ECO:0008006" key="4">
    <source>
        <dbReference type="Google" id="ProtNLM"/>
    </source>
</evidence>
<dbReference type="EMBL" id="JBHTJI010000001">
    <property type="protein sequence ID" value="MFD0990119.1"/>
    <property type="molecule type" value="Genomic_DNA"/>
</dbReference>
<name>A0ABW3JJK3_9FLAO</name>
<evidence type="ECO:0000256" key="1">
    <source>
        <dbReference type="SAM" id="SignalP"/>
    </source>
</evidence>
<dbReference type="InterPro" id="IPR012341">
    <property type="entry name" value="6hp_glycosidase-like_sf"/>
</dbReference>
<proteinExistence type="predicted"/>
<keyword evidence="1" id="KW-0732">Signal</keyword>
<comment type="caution">
    <text evidence="2">The sequence shown here is derived from an EMBL/GenBank/DDBJ whole genome shotgun (WGS) entry which is preliminary data.</text>
</comment>